<comment type="caution">
    <text evidence="1">The sequence shown here is derived from an EMBL/GenBank/DDBJ whole genome shotgun (WGS) entry which is preliminary data.</text>
</comment>
<dbReference type="EMBL" id="JBBPBN010000006">
    <property type="protein sequence ID" value="KAK9035690.1"/>
    <property type="molecule type" value="Genomic_DNA"/>
</dbReference>
<sequence length="100" mass="11100">MSLAKMGFLKGIQDQPQSHHFLIELSTYSPMEDGDFDPRNVYDFASDEEIDCNLRDGVEIRRCSCSGFEDAGGWSFDSGCDSGVQCLIKFGFWREGEGGG</sequence>
<organism evidence="1 2">
    <name type="scientific">Hibiscus sabdariffa</name>
    <name type="common">roselle</name>
    <dbReference type="NCBI Taxonomy" id="183260"/>
    <lineage>
        <taxon>Eukaryota</taxon>
        <taxon>Viridiplantae</taxon>
        <taxon>Streptophyta</taxon>
        <taxon>Embryophyta</taxon>
        <taxon>Tracheophyta</taxon>
        <taxon>Spermatophyta</taxon>
        <taxon>Magnoliopsida</taxon>
        <taxon>eudicotyledons</taxon>
        <taxon>Gunneridae</taxon>
        <taxon>Pentapetalae</taxon>
        <taxon>rosids</taxon>
        <taxon>malvids</taxon>
        <taxon>Malvales</taxon>
        <taxon>Malvaceae</taxon>
        <taxon>Malvoideae</taxon>
        <taxon>Hibiscus</taxon>
    </lineage>
</organism>
<gene>
    <name evidence="1" type="ORF">V6N11_077723</name>
</gene>
<protein>
    <submittedName>
        <fullName evidence="1">Uncharacterized protein</fullName>
    </submittedName>
</protein>
<reference evidence="1 2" key="1">
    <citation type="journal article" date="2024" name="G3 (Bethesda)">
        <title>Genome assembly of Hibiscus sabdariffa L. provides insights into metabolisms of medicinal natural products.</title>
        <authorList>
            <person name="Kim T."/>
        </authorList>
    </citation>
    <scope>NUCLEOTIDE SEQUENCE [LARGE SCALE GENOMIC DNA]</scope>
    <source>
        <strain evidence="1">TK-2024</strain>
        <tissue evidence="1">Old leaves</tissue>
    </source>
</reference>
<proteinExistence type="predicted"/>
<evidence type="ECO:0000313" key="1">
    <source>
        <dbReference type="EMBL" id="KAK9035690.1"/>
    </source>
</evidence>
<evidence type="ECO:0000313" key="2">
    <source>
        <dbReference type="Proteomes" id="UP001396334"/>
    </source>
</evidence>
<keyword evidence="2" id="KW-1185">Reference proteome</keyword>
<name>A0ABR2TEH7_9ROSI</name>
<accession>A0ABR2TEH7</accession>
<dbReference type="Proteomes" id="UP001396334">
    <property type="component" value="Unassembled WGS sequence"/>
</dbReference>